<keyword evidence="3" id="KW-1185">Reference proteome</keyword>
<keyword evidence="2" id="KW-0808">Transferase</keyword>
<dbReference type="RefSeq" id="WP_110468189.1">
    <property type="nucleotide sequence ID" value="NZ_QJSP01000002.1"/>
</dbReference>
<organism evidence="2 3">
    <name type="scientific">Williamsia limnetica</name>
    <dbReference type="NCBI Taxonomy" id="882452"/>
    <lineage>
        <taxon>Bacteria</taxon>
        <taxon>Bacillati</taxon>
        <taxon>Actinomycetota</taxon>
        <taxon>Actinomycetes</taxon>
        <taxon>Mycobacteriales</taxon>
        <taxon>Nocardiaceae</taxon>
        <taxon>Williamsia</taxon>
    </lineage>
</organism>
<evidence type="ECO:0000259" key="1">
    <source>
        <dbReference type="Pfam" id="PF04230"/>
    </source>
</evidence>
<dbReference type="OrthoDB" id="7054481at2"/>
<reference evidence="2 3" key="1">
    <citation type="submission" date="2018-06" db="EMBL/GenBank/DDBJ databases">
        <title>Genomic Encyclopedia of Type Strains, Phase IV (KMG-IV): sequencing the most valuable type-strain genomes for metagenomic binning, comparative biology and taxonomic classification.</title>
        <authorList>
            <person name="Goeker M."/>
        </authorList>
    </citation>
    <scope>NUCLEOTIDE SEQUENCE [LARGE SCALE GENOMIC DNA]</scope>
    <source>
        <strain evidence="2 3">DSM 45521</strain>
    </source>
</reference>
<gene>
    <name evidence="2" type="ORF">DFR67_102333</name>
</gene>
<dbReference type="EMBL" id="QJSP01000002">
    <property type="protein sequence ID" value="PYE20195.1"/>
    <property type="molecule type" value="Genomic_DNA"/>
</dbReference>
<evidence type="ECO:0000313" key="3">
    <source>
        <dbReference type="Proteomes" id="UP000247591"/>
    </source>
</evidence>
<dbReference type="AlphaFoldDB" id="A0A318RNI9"/>
<sequence length="382" mass="41378">MAIAGNVLITGAEVGRVDRGNRGAEQLLATAATRAQGAGFRPTVAFGKVDGALRSSLNLKSYVGNPRAQILDRITPSLDVLGYTSIKALDGVLDASGYALGDPWGAHTATWIAKKYDQWSRVGVPIVALPQAYGPFENRAVAEASRNALERCSLVFAREKTSYEHLLALGIHPSMCRIAPDITLGEHRKSTSGRSNRLVIVPNWNLRERVGGDGYVSSLRDIAEWAQGSGMEVAGLLHEGPKDLAILEELSDLLDGGIYSELTGWSVKDFLASSTVVVSGRYHAVAACLTSRTPVVVHSWSHKYKELLALYDLVGCMADPTDSSNTISKIESATSTHHGDSRVSSQQEHIDRSVEAMWHNVFSILDQKRSNPRVTNWKLSSS</sequence>
<dbReference type="InterPro" id="IPR007345">
    <property type="entry name" value="Polysacch_pyruvyl_Trfase"/>
</dbReference>
<feature type="domain" description="Polysaccharide pyruvyl transferase" evidence="1">
    <location>
        <begin position="120"/>
        <end position="302"/>
    </location>
</feature>
<accession>A0A318RNI9</accession>
<dbReference type="Proteomes" id="UP000247591">
    <property type="component" value="Unassembled WGS sequence"/>
</dbReference>
<dbReference type="GO" id="GO:0016740">
    <property type="term" value="F:transferase activity"/>
    <property type="evidence" value="ECO:0007669"/>
    <property type="project" value="UniProtKB-KW"/>
</dbReference>
<dbReference type="PANTHER" id="PTHR36836:SF1">
    <property type="entry name" value="COLANIC ACID BIOSYNTHESIS PROTEIN WCAK"/>
    <property type="match status" value="1"/>
</dbReference>
<evidence type="ECO:0000313" key="2">
    <source>
        <dbReference type="EMBL" id="PYE20195.1"/>
    </source>
</evidence>
<proteinExistence type="predicted"/>
<dbReference type="PANTHER" id="PTHR36836">
    <property type="entry name" value="COLANIC ACID BIOSYNTHESIS PROTEIN WCAK"/>
    <property type="match status" value="1"/>
</dbReference>
<dbReference type="Pfam" id="PF04230">
    <property type="entry name" value="PS_pyruv_trans"/>
    <property type="match status" value="1"/>
</dbReference>
<comment type="caution">
    <text evidence="2">The sequence shown here is derived from an EMBL/GenBank/DDBJ whole genome shotgun (WGS) entry which is preliminary data.</text>
</comment>
<protein>
    <submittedName>
        <fullName evidence="2">Polysaccharide pyruvyl transferase WcaK-like protein</fullName>
    </submittedName>
</protein>
<name>A0A318RNI9_WILLI</name>